<dbReference type="InterPro" id="IPR034139">
    <property type="entry name" value="TOPRIM_OLD"/>
</dbReference>
<evidence type="ECO:0000313" key="4">
    <source>
        <dbReference type="Proteomes" id="UP000094741"/>
    </source>
</evidence>
<gene>
    <name evidence="3" type="ORF">A1QO_08880</name>
</gene>
<dbReference type="eggNOG" id="COG1195">
    <property type="taxonomic scope" value="Bacteria"/>
</dbReference>
<feature type="domain" description="Endonuclease GajA/Old nuclease/RecF-like AAA" evidence="1">
    <location>
        <begin position="199"/>
        <end position="335"/>
    </location>
</feature>
<dbReference type="Gene3D" id="3.40.50.300">
    <property type="entry name" value="P-loop containing nucleotide triphosphate hydrolases"/>
    <property type="match status" value="1"/>
</dbReference>
<dbReference type="InterPro" id="IPR051396">
    <property type="entry name" value="Bact_Antivir_Def_Nuclease"/>
</dbReference>
<dbReference type="Pfam" id="PF13175">
    <property type="entry name" value="AAA_15"/>
    <property type="match status" value="2"/>
</dbReference>
<sequence>MYLSELKAQHFRQFEDFSMAFNNGLNLLVGENNAGKSSVIDAIRLVLDTTSAEWVNLKSTDFLNGKSELKIQLKFEDLSLRESGLFLEHLTNEEVTPGVDKSVLFITLSAKLAPSPFKKSQFIKTEIRSGINNDGPIIERDVREYLAATYLKPLRDAEAELSAGRSSRLSQILGSNASLAGDTSATQRIIELLTGASKDIQSDAAIQTAQDNIATLLNSLTFRANVFTPVLSLLGSKDYADMSESEKSFALKSILEKLTLELDASGIKHGLGYSSLLFMATELMLIKQEEEQYPLLLVEEPEAHLHPQLQLKFINYLRTENSQLQCILSTHSPVLASKAPLESLILMQEGQAFPLRKGCTALEDEDYVFLEKFLDSTKANMFFAKGVLLVEGVAEVVLIPKIAELLGRPLEDYGVSLVSVNGLSRKRYAKAYRSSATSANPKPLPIKVACITDLDLWPDEAEDTGDNDYGFKTKKQPKPSGKGGNLKYWLNELTPAEIDEKKAKKSEFDGELVKTFISNDWTFEFCLAKYGLSEELYQAINNSMDGYDALNTDAQIRSVQLYGVIEGKGDGKSEVSYSLAEILSKYKDRPLDLKAKLPSYIVDAIEYVTESFPEEMEPLQ</sequence>
<accession>A0A1E5BEI2</accession>
<dbReference type="SUPFAM" id="SSF52540">
    <property type="entry name" value="P-loop containing nucleoside triphosphate hydrolases"/>
    <property type="match status" value="1"/>
</dbReference>
<protein>
    <submittedName>
        <fullName evidence="3">ATP-dependent endonuclease</fullName>
    </submittedName>
</protein>
<keyword evidence="3" id="KW-0540">Nuclease</keyword>
<dbReference type="Proteomes" id="UP000094741">
    <property type="component" value="Unassembled WGS sequence"/>
</dbReference>
<organism evidence="3 4">
    <name type="scientific">Vibrio genomosp. F10 str. ZF-129</name>
    <dbReference type="NCBI Taxonomy" id="1187848"/>
    <lineage>
        <taxon>Bacteria</taxon>
        <taxon>Pseudomonadati</taxon>
        <taxon>Pseudomonadota</taxon>
        <taxon>Gammaproteobacteria</taxon>
        <taxon>Vibrionales</taxon>
        <taxon>Vibrionaceae</taxon>
        <taxon>Vibrio</taxon>
    </lineage>
</organism>
<dbReference type="PANTHER" id="PTHR43581:SF4">
    <property type="entry name" value="ATP_GTP PHOSPHATASE"/>
    <property type="match status" value="1"/>
</dbReference>
<name>A0A1E5BEI2_9VIBR</name>
<dbReference type="CDD" id="cd01026">
    <property type="entry name" value="TOPRIM_OLD"/>
    <property type="match status" value="1"/>
</dbReference>
<keyword evidence="3" id="KW-0255">Endonuclease</keyword>
<evidence type="ECO:0000313" key="3">
    <source>
        <dbReference type="EMBL" id="OEE33949.1"/>
    </source>
</evidence>
<dbReference type="InterPro" id="IPR041685">
    <property type="entry name" value="AAA_GajA/Old/RecF-like"/>
</dbReference>
<dbReference type="AlphaFoldDB" id="A0A1E5BEI2"/>
<dbReference type="OrthoDB" id="3322489at2"/>
<evidence type="ECO:0000259" key="1">
    <source>
        <dbReference type="Pfam" id="PF13175"/>
    </source>
</evidence>
<dbReference type="eggNOG" id="COG3593">
    <property type="taxonomic scope" value="Bacteria"/>
</dbReference>
<proteinExistence type="predicted"/>
<dbReference type="Pfam" id="PF20469">
    <property type="entry name" value="OLD-like_TOPRIM"/>
    <property type="match status" value="1"/>
</dbReference>
<dbReference type="STRING" id="1187848.A1QO_08880"/>
<dbReference type="InterPro" id="IPR027417">
    <property type="entry name" value="P-loop_NTPase"/>
</dbReference>
<dbReference type="EMBL" id="AJYQ02000096">
    <property type="protein sequence ID" value="OEE33949.1"/>
    <property type="molecule type" value="Genomic_DNA"/>
</dbReference>
<keyword evidence="3" id="KW-0378">Hydrolase</keyword>
<reference evidence="3 4" key="1">
    <citation type="journal article" date="2012" name="Science">
        <title>Ecological populations of bacteria act as socially cohesive units of antibiotic production and resistance.</title>
        <authorList>
            <person name="Cordero O.X."/>
            <person name="Wildschutte H."/>
            <person name="Kirkup B."/>
            <person name="Proehl S."/>
            <person name="Ngo L."/>
            <person name="Hussain F."/>
            <person name="Le Roux F."/>
            <person name="Mincer T."/>
            <person name="Polz M.F."/>
        </authorList>
    </citation>
    <scope>NUCLEOTIDE SEQUENCE [LARGE SCALE GENOMIC DNA]</scope>
    <source>
        <strain evidence="3 4">ZF-129</strain>
    </source>
</reference>
<feature type="domain" description="OLD protein-like TOPRIM" evidence="2">
    <location>
        <begin position="382"/>
        <end position="455"/>
    </location>
</feature>
<dbReference type="GO" id="GO:0004519">
    <property type="term" value="F:endonuclease activity"/>
    <property type="evidence" value="ECO:0007669"/>
    <property type="project" value="UniProtKB-KW"/>
</dbReference>
<comment type="caution">
    <text evidence="3">The sequence shown here is derived from an EMBL/GenBank/DDBJ whole genome shotgun (WGS) entry which is preliminary data.</text>
</comment>
<dbReference type="PANTHER" id="PTHR43581">
    <property type="entry name" value="ATP/GTP PHOSPHATASE"/>
    <property type="match status" value="1"/>
</dbReference>
<feature type="domain" description="Endonuclease GajA/Old nuclease/RecF-like AAA" evidence="1">
    <location>
        <begin position="1"/>
        <end position="109"/>
    </location>
</feature>
<dbReference type="RefSeq" id="WP_017041624.1">
    <property type="nucleotide sequence ID" value="NZ_AJYQ02000096.1"/>
</dbReference>
<evidence type="ECO:0000259" key="2">
    <source>
        <dbReference type="Pfam" id="PF20469"/>
    </source>
</evidence>